<sequence>MKFFALAPQLGLLAVGCFGALVKAVRDDVMILMYETDASLESDPSSPLHFFKQKGEIANLQTTVFGANLAYHGFGDKYQTLRPLLELVEEDKLVILADARDVALNVPDNEAFATLAVDNFLEAYKRLTKDTPHAVVMSAEAQCCVSAMSHAHPSEYFDPVEKKRVKRACPSGHPDCRWYYNKNIDDWQTFMEDLAFNKTGEENLDVYLNAGLMAGYPQDLINMLDIIDIGPSEDDQAVLSGFLYSFPELLVLDYKQELFGNNQWTRGLVDGCVFESQAADLPLVHTETGTEPLIIHTPGKFYGCLDILIEELGGSSQQRYLRGMDGRFFEDLMSGSGFNVLGRVSPPSIDFTVVESEESNYGDYGNYGYGNYGYGNYGYGNYGYGNYGYGNYGYGNYASGPESRMRRERNLNQRPFLGNMMHILNEFRNSFTTESRSETEAPTPTVPSDTDTPEEGAASNYGGYGNYGEYGNYGGYGVYGNYGAYGNYGYGNYGYGSYGNYGYGNYGNSGTEPSGRREMRHRQLQSTEA</sequence>
<comment type="caution">
    <text evidence="2">The sequence shown here is derived from an EMBL/GenBank/DDBJ whole genome shotgun (WGS) entry which is preliminary data.</text>
</comment>
<feature type="compositionally biased region" description="Low complexity" evidence="1">
    <location>
        <begin position="442"/>
        <end position="461"/>
    </location>
</feature>
<reference evidence="2" key="2">
    <citation type="submission" date="2021-04" db="EMBL/GenBank/DDBJ databases">
        <authorList>
            <person name="Podell S."/>
        </authorList>
    </citation>
    <scope>NUCLEOTIDE SEQUENCE</scope>
    <source>
        <strain evidence="2">Hildebrandi</strain>
    </source>
</reference>
<organism evidence="2 3">
    <name type="scientific">Nitzschia inconspicua</name>
    <dbReference type="NCBI Taxonomy" id="303405"/>
    <lineage>
        <taxon>Eukaryota</taxon>
        <taxon>Sar</taxon>
        <taxon>Stramenopiles</taxon>
        <taxon>Ochrophyta</taxon>
        <taxon>Bacillariophyta</taxon>
        <taxon>Bacillariophyceae</taxon>
        <taxon>Bacillariophycidae</taxon>
        <taxon>Bacillariales</taxon>
        <taxon>Bacillariaceae</taxon>
        <taxon>Nitzschia</taxon>
    </lineage>
</organism>
<feature type="region of interest" description="Disordered" evidence="1">
    <location>
        <begin position="508"/>
        <end position="529"/>
    </location>
</feature>
<dbReference type="OrthoDB" id="41529at2759"/>
<keyword evidence="3" id="KW-1185">Reference proteome</keyword>
<proteinExistence type="predicted"/>
<evidence type="ECO:0000256" key="1">
    <source>
        <dbReference type="SAM" id="MobiDB-lite"/>
    </source>
</evidence>
<accession>A0A9K3LKI3</accession>
<dbReference type="CDD" id="cd22997">
    <property type="entry name" value="GT_LH"/>
    <property type="match status" value="1"/>
</dbReference>
<feature type="region of interest" description="Disordered" evidence="1">
    <location>
        <begin position="432"/>
        <end position="461"/>
    </location>
</feature>
<dbReference type="EMBL" id="JAGRRH010000009">
    <property type="protein sequence ID" value="KAG7364069.1"/>
    <property type="molecule type" value="Genomic_DNA"/>
</dbReference>
<dbReference type="AlphaFoldDB" id="A0A9K3LKI3"/>
<gene>
    <name evidence="2" type="ORF">IV203_037271</name>
</gene>
<name>A0A9K3LKI3_9STRA</name>
<dbReference type="PROSITE" id="PS51257">
    <property type="entry name" value="PROKAR_LIPOPROTEIN"/>
    <property type="match status" value="1"/>
</dbReference>
<reference evidence="2" key="1">
    <citation type="journal article" date="2021" name="Sci. Rep.">
        <title>Diploid genomic architecture of Nitzschia inconspicua, an elite biomass production diatom.</title>
        <authorList>
            <person name="Oliver A."/>
            <person name="Podell S."/>
            <person name="Pinowska A."/>
            <person name="Traller J.C."/>
            <person name="Smith S.R."/>
            <person name="McClure R."/>
            <person name="Beliaev A."/>
            <person name="Bohutskyi P."/>
            <person name="Hill E.A."/>
            <person name="Rabines A."/>
            <person name="Zheng H."/>
            <person name="Allen L.Z."/>
            <person name="Kuo A."/>
            <person name="Grigoriev I.V."/>
            <person name="Allen A.E."/>
            <person name="Hazlebeck D."/>
            <person name="Allen E.E."/>
        </authorList>
    </citation>
    <scope>NUCLEOTIDE SEQUENCE</scope>
    <source>
        <strain evidence="2">Hildebrandi</strain>
    </source>
</reference>
<evidence type="ECO:0000313" key="2">
    <source>
        <dbReference type="EMBL" id="KAG7364069.1"/>
    </source>
</evidence>
<protein>
    <submittedName>
        <fullName evidence="2">Capsular polysaccharide biosynthesis protein</fullName>
    </submittedName>
</protein>
<dbReference type="Proteomes" id="UP000693970">
    <property type="component" value="Unassembled WGS sequence"/>
</dbReference>
<evidence type="ECO:0000313" key="3">
    <source>
        <dbReference type="Proteomes" id="UP000693970"/>
    </source>
</evidence>